<accession>A0AAW0AVJ4</accession>
<gene>
    <name evidence="3" type="ORF">R3P38DRAFT_3320896</name>
</gene>
<dbReference type="SUPFAM" id="SSF52540">
    <property type="entry name" value="P-loop containing nucleoside triphosphate hydrolases"/>
    <property type="match status" value="2"/>
</dbReference>
<keyword evidence="4" id="KW-1185">Reference proteome</keyword>
<sequence length="271" mass="30467">MAQRYPQPEYHPDPRTDILENLWRWVSCPDLTRRILWLHGPAGAGKSAIALSFCQKLKLESRLGASFFFKRGHPSRGIGEQGLKPAISRIVEDDPSIVDRNLFDQQYSTLSLPTRNISASRPEPHIHETFQTTIHRSMALEPSFSAVRKYLTHEFARIYREYSSTMAKIPLPWPGTDVIYALADKSSGYFIYPSSVIRLVDDENFRPTERLKALLGLGAATIDTDSETPFASLGALYIQKLSQSPNRARLLRILTAVAAGGLHLVVGYIEQ</sequence>
<name>A0AAW0AVJ4_9AGAR</name>
<dbReference type="InterPro" id="IPR056884">
    <property type="entry name" value="NPHP3-like_N"/>
</dbReference>
<dbReference type="EMBL" id="JAWWNJ010000049">
    <property type="protein sequence ID" value="KAK7016928.1"/>
    <property type="molecule type" value="Genomic_DNA"/>
</dbReference>
<organism evidence="3 4">
    <name type="scientific">Favolaschia claudopus</name>
    <dbReference type="NCBI Taxonomy" id="2862362"/>
    <lineage>
        <taxon>Eukaryota</taxon>
        <taxon>Fungi</taxon>
        <taxon>Dikarya</taxon>
        <taxon>Basidiomycota</taxon>
        <taxon>Agaricomycotina</taxon>
        <taxon>Agaricomycetes</taxon>
        <taxon>Agaricomycetidae</taxon>
        <taxon>Agaricales</taxon>
        <taxon>Marasmiineae</taxon>
        <taxon>Mycenaceae</taxon>
        <taxon>Favolaschia</taxon>
    </lineage>
</organism>
<protein>
    <submittedName>
        <fullName evidence="3">NACHT domain-containing protein</fullName>
    </submittedName>
</protein>
<evidence type="ECO:0000313" key="3">
    <source>
        <dbReference type="EMBL" id="KAK7016928.1"/>
    </source>
</evidence>
<evidence type="ECO:0000256" key="1">
    <source>
        <dbReference type="ARBA" id="ARBA00022737"/>
    </source>
</evidence>
<proteinExistence type="predicted"/>
<comment type="caution">
    <text evidence="3">The sequence shown here is derived from an EMBL/GenBank/DDBJ whole genome shotgun (WGS) entry which is preliminary data.</text>
</comment>
<dbReference type="InterPro" id="IPR027417">
    <property type="entry name" value="P-loop_NTPase"/>
</dbReference>
<dbReference type="Gene3D" id="3.40.50.300">
    <property type="entry name" value="P-loop containing nucleotide triphosphate hydrolases"/>
    <property type="match status" value="1"/>
</dbReference>
<dbReference type="Pfam" id="PF24883">
    <property type="entry name" value="NPHP3_N"/>
    <property type="match status" value="1"/>
</dbReference>
<dbReference type="AlphaFoldDB" id="A0AAW0AVJ4"/>
<keyword evidence="1" id="KW-0677">Repeat</keyword>
<dbReference type="Proteomes" id="UP001362999">
    <property type="component" value="Unassembled WGS sequence"/>
</dbReference>
<evidence type="ECO:0000313" key="4">
    <source>
        <dbReference type="Proteomes" id="UP001362999"/>
    </source>
</evidence>
<feature type="domain" description="Nephrocystin 3-like N-terminal" evidence="2">
    <location>
        <begin position="22"/>
        <end position="116"/>
    </location>
</feature>
<evidence type="ECO:0000259" key="2">
    <source>
        <dbReference type="Pfam" id="PF24883"/>
    </source>
</evidence>
<reference evidence="3 4" key="1">
    <citation type="journal article" date="2024" name="J Genomics">
        <title>Draft genome sequencing and assembly of Favolaschia claudopus CIRM-BRFM 2984 isolated from oak limbs.</title>
        <authorList>
            <person name="Navarro D."/>
            <person name="Drula E."/>
            <person name="Chaduli D."/>
            <person name="Cazenave R."/>
            <person name="Ahrendt S."/>
            <person name="Wang J."/>
            <person name="Lipzen A."/>
            <person name="Daum C."/>
            <person name="Barry K."/>
            <person name="Grigoriev I.V."/>
            <person name="Favel A."/>
            <person name="Rosso M.N."/>
            <person name="Martin F."/>
        </authorList>
    </citation>
    <scope>NUCLEOTIDE SEQUENCE [LARGE SCALE GENOMIC DNA]</scope>
    <source>
        <strain evidence="3 4">CIRM-BRFM 2984</strain>
    </source>
</reference>